<gene>
    <name evidence="3" type="ORF">Egran_06773</name>
</gene>
<comment type="caution">
    <text evidence="3">The sequence shown here is derived from an EMBL/GenBank/DDBJ whole genome shotgun (WGS) entry which is preliminary data.</text>
</comment>
<accession>A0A232LMS9</accession>
<sequence length="135" mass="15471">MSQFPLSPPMEPSSPSSVRPVSLEDPIRTTPIHPLLLEIRVPGEPLPPHRYHPVTCAPIDIDDFRDKLQQLRKEYPSAAAILKAQEEAAREVKRRINEAERKKNEVQKALDKKIMDRDTELRVLSKYQKGRASEI</sequence>
<dbReference type="Proteomes" id="UP000243515">
    <property type="component" value="Unassembled WGS sequence"/>
</dbReference>
<feature type="compositionally biased region" description="Low complexity" evidence="2">
    <location>
        <begin position="13"/>
        <end position="24"/>
    </location>
</feature>
<dbReference type="OrthoDB" id="4161285at2759"/>
<feature type="coiled-coil region" evidence="1">
    <location>
        <begin position="82"/>
        <end position="116"/>
    </location>
</feature>
<organism evidence="3 4">
    <name type="scientific">Elaphomyces granulatus</name>
    <dbReference type="NCBI Taxonomy" id="519963"/>
    <lineage>
        <taxon>Eukaryota</taxon>
        <taxon>Fungi</taxon>
        <taxon>Dikarya</taxon>
        <taxon>Ascomycota</taxon>
        <taxon>Pezizomycotina</taxon>
        <taxon>Eurotiomycetes</taxon>
        <taxon>Eurotiomycetidae</taxon>
        <taxon>Eurotiales</taxon>
        <taxon>Elaphomycetaceae</taxon>
        <taxon>Elaphomyces</taxon>
    </lineage>
</organism>
<dbReference type="AlphaFoldDB" id="A0A232LMS9"/>
<feature type="compositionally biased region" description="Pro residues" evidence="2">
    <location>
        <begin position="1"/>
        <end position="12"/>
    </location>
</feature>
<reference evidence="3 4" key="1">
    <citation type="journal article" date="2015" name="Environ. Microbiol.">
        <title>Metagenome sequence of Elaphomyces granulatus from sporocarp tissue reveals Ascomycota ectomycorrhizal fingerprints of genome expansion and a Proteobacteria-rich microbiome.</title>
        <authorList>
            <person name="Quandt C.A."/>
            <person name="Kohler A."/>
            <person name="Hesse C.N."/>
            <person name="Sharpton T.J."/>
            <person name="Martin F."/>
            <person name="Spatafora J.W."/>
        </authorList>
    </citation>
    <scope>NUCLEOTIDE SEQUENCE [LARGE SCALE GENOMIC DNA]</scope>
    <source>
        <strain evidence="3 4">OSC145934</strain>
    </source>
</reference>
<evidence type="ECO:0000256" key="1">
    <source>
        <dbReference type="SAM" id="Coils"/>
    </source>
</evidence>
<keyword evidence="1" id="KW-0175">Coiled coil</keyword>
<feature type="region of interest" description="Disordered" evidence="2">
    <location>
        <begin position="1"/>
        <end position="24"/>
    </location>
</feature>
<dbReference type="EMBL" id="NPHW01006936">
    <property type="protein sequence ID" value="OXV05459.1"/>
    <property type="molecule type" value="Genomic_DNA"/>
</dbReference>
<name>A0A232LMS9_9EURO</name>
<proteinExistence type="predicted"/>
<evidence type="ECO:0000313" key="4">
    <source>
        <dbReference type="Proteomes" id="UP000243515"/>
    </source>
</evidence>
<protein>
    <submittedName>
        <fullName evidence="3">Uncharacterized protein</fullName>
    </submittedName>
</protein>
<evidence type="ECO:0000313" key="3">
    <source>
        <dbReference type="EMBL" id="OXV05459.1"/>
    </source>
</evidence>
<evidence type="ECO:0000256" key="2">
    <source>
        <dbReference type="SAM" id="MobiDB-lite"/>
    </source>
</evidence>
<keyword evidence="4" id="KW-1185">Reference proteome</keyword>